<sequence length="263" mass="29482">MSGAGDKVLQEERYKKIQEILKQNDSVKVTELVSVLNVSIDTVRRDLENMETKKLLKRVHGGAILPEERGDQNVFSYRESKNKEKKVELAQLVCEHVSEGQAIALNAGTTNLEIAKKLAERFERLTIISNGLRIIEQFANKPGFTVIVPGGVLDQQEYALYGKKCEEDIAGYNIDLAFISINAISVTKGLTDFRIHEIDIIKAIMSSARQTIVAADSSKFEKVSYLNVCPLDRVDMIMTDSTINEDVVRKYKNSGIKVVYPQN</sequence>
<dbReference type="Gene3D" id="3.40.50.1360">
    <property type="match status" value="1"/>
</dbReference>
<feature type="domain" description="HTH deoR-type" evidence="4">
    <location>
        <begin position="10"/>
        <end position="65"/>
    </location>
</feature>
<dbReference type="SMART" id="SM00420">
    <property type="entry name" value="HTH_DEOR"/>
    <property type="match status" value="1"/>
</dbReference>
<dbReference type="InterPro" id="IPR037171">
    <property type="entry name" value="NagB/RpiA_transferase-like"/>
</dbReference>
<evidence type="ECO:0000313" key="5">
    <source>
        <dbReference type="EMBL" id="GBG08181.1"/>
    </source>
</evidence>
<protein>
    <recommendedName>
        <fullName evidence="4">HTH deoR-type domain-containing protein</fullName>
    </recommendedName>
</protein>
<dbReference type="GO" id="GO:0003700">
    <property type="term" value="F:DNA-binding transcription factor activity"/>
    <property type="evidence" value="ECO:0007669"/>
    <property type="project" value="InterPro"/>
</dbReference>
<keyword evidence="1" id="KW-0805">Transcription regulation</keyword>
<dbReference type="InterPro" id="IPR018356">
    <property type="entry name" value="Tscrpt_reg_HTH_DeoR_CS"/>
</dbReference>
<accession>A0A2R5EXU4</accession>
<dbReference type="EMBL" id="BDQX01000144">
    <property type="protein sequence ID" value="GBG08181.1"/>
    <property type="molecule type" value="Genomic_DNA"/>
</dbReference>
<dbReference type="Proteomes" id="UP000245202">
    <property type="component" value="Unassembled WGS sequence"/>
</dbReference>
<reference evidence="5 6" key="1">
    <citation type="submission" date="2017-08" db="EMBL/GenBank/DDBJ databases">
        <title>Substantial Increase in Enzyme Production by Combined Drug-Resistance Mutations in Paenibacillus agaridevorans.</title>
        <authorList>
            <person name="Tanaka Y."/>
            <person name="Funane K."/>
            <person name="Hosaka T."/>
            <person name="Shiwa Y."/>
            <person name="Fujita N."/>
            <person name="Miyazaki T."/>
            <person name="Yoshikawa H."/>
            <person name="Murakami K."/>
            <person name="Kasahara K."/>
            <person name="Inaoka T."/>
            <person name="Hiraga Y."/>
            <person name="Ochi K."/>
        </authorList>
    </citation>
    <scope>NUCLEOTIDE SEQUENCE [LARGE SCALE GENOMIC DNA]</scope>
    <source>
        <strain evidence="5 6">T-3040</strain>
    </source>
</reference>
<dbReference type="InterPro" id="IPR050313">
    <property type="entry name" value="Carb_Metab_HTH_regulators"/>
</dbReference>
<dbReference type="Pfam" id="PF08220">
    <property type="entry name" value="HTH_DeoR"/>
    <property type="match status" value="1"/>
</dbReference>
<dbReference type="SUPFAM" id="SSF46785">
    <property type="entry name" value="Winged helix' DNA-binding domain"/>
    <property type="match status" value="1"/>
</dbReference>
<dbReference type="RefSeq" id="WP_108993132.1">
    <property type="nucleotide sequence ID" value="NZ_BDQX01000144.1"/>
</dbReference>
<dbReference type="SUPFAM" id="SSF100950">
    <property type="entry name" value="NagB/RpiA/CoA transferase-like"/>
    <property type="match status" value="1"/>
</dbReference>
<dbReference type="PRINTS" id="PR00037">
    <property type="entry name" value="HTHLACR"/>
</dbReference>
<evidence type="ECO:0000259" key="4">
    <source>
        <dbReference type="PROSITE" id="PS51000"/>
    </source>
</evidence>
<dbReference type="AlphaFoldDB" id="A0A2R5EXU4"/>
<comment type="caution">
    <text evidence="5">The sequence shown here is derived from an EMBL/GenBank/DDBJ whole genome shotgun (WGS) entry which is preliminary data.</text>
</comment>
<dbReference type="GO" id="GO:0003677">
    <property type="term" value="F:DNA binding"/>
    <property type="evidence" value="ECO:0007669"/>
    <property type="project" value="UniProtKB-KW"/>
</dbReference>
<evidence type="ECO:0000256" key="3">
    <source>
        <dbReference type="ARBA" id="ARBA00023163"/>
    </source>
</evidence>
<gene>
    <name evidence="5" type="ORF">PAT3040_02749</name>
</gene>
<keyword evidence="6" id="KW-1185">Reference proteome</keyword>
<dbReference type="PANTHER" id="PTHR30363">
    <property type="entry name" value="HTH-TYPE TRANSCRIPTIONAL REGULATOR SRLR-RELATED"/>
    <property type="match status" value="1"/>
</dbReference>
<keyword evidence="2" id="KW-0238">DNA-binding</keyword>
<dbReference type="InterPro" id="IPR036388">
    <property type="entry name" value="WH-like_DNA-bd_sf"/>
</dbReference>
<proteinExistence type="predicted"/>
<evidence type="ECO:0000256" key="1">
    <source>
        <dbReference type="ARBA" id="ARBA00023015"/>
    </source>
</evidence>
<dbReference type="PROSITE" id="PS00894">
    <property type="entry name" value="HTH_DEOR_1"/>
    <property type="match status" value="1"/>
</dbReference>
<dbReference type="InterPro" id="IPR014036">
    <property type="entry name" value="DeoR-like_C"/>
</dbReference>
<evidence type="ECO:0000256" key="2">
    <source>
        <dbReference type="ARBA" id="ARBA00023125"/>
    </source>
</evidence>
<dbReference type="SMART" id="SM01134">
    <property type="entry name" value="DeoRC"/>
    <property type="match status" value="1"/>
</dbReference>
<dbReference type="PROSITE" id="PS51000">
    <property type="entry name" value="HTH_DEOR_2"/>
    <property type="match status" value="1"/>
</dbReference>
<name>A0A2R5EXU4_9BACL</name>
<organism evidence="5 6">
    <name type="scientific">Paenibacillus agaridevorans</name>
    <dbReference type="NCBI Taxonomy" id="171404"/>
    <lineage>
        <taxon>Bacteria</taxon>
        <taxon>Bacillati</taxon>
        <taxon>Bacillota</taxon>
        <taxon>Bacilli</taxon>
        <taxon>Bacillales</taxon>
        <taxon>Paenibacillaceae</taxon>
        <taxon>Paenibacillus</taxon>
    </lineage>
</organism>
<keyword evidence="3" id="KW-0804">Transcription</keyword>
<dbReference type="InterPro" id="IPR036390">
    <property type="entry name" value="WH_DNA-bd_sf"/>
</dbReference>
<evidence type="ECO:0000313" key="6">
    <source>
        <dbReference type="Proteomes" id="UP000245202"/>
    </source>
</evidence>
<dbReference type="Gene3D" id="1.10.10.10">
    <property type="entry name" value="Winged helix-like DNA-binding domain superfamily/Winged helix DNA-binding domain"/>
    <property type="match status" value="1"/>
</dbReference>
<dbReference type="PANTHER" id="PTHR30363:SF44">
    <property type="entry name" value="AGA OPERON TRANSCRIPTIONAL REPRESSOR-RELATED"/>
    <property type="match status" value="1"/>
</dbReference>
<dbReference type="InterPro" id="IPR001034">
    <property type="entry name" value="DeoR_HTH"/>
</dbReference>
<dbReference type="Pfam" id="PF00455">
    <property type="entry name" value="DeoRC"/>
    <property type="match status" value="1"/>
</dbReference>